<accession>A0ABR9IHM7</accession>
<dbReference type="EMBL" id="JADBEG010000001">
    <property type="protein sequence ID" value="MBE1502668.1"/>
    <property type="molecule type" value="Genomic_DNA"/>
</dbReference>
<evidence type="ECO:0000313" key="1">
    <source>
        <dbReference type="EMBL" id="MBE1502668.1"/>
    </source>
</evidence>
<comment type="caution">
    <text evidence="1">The sequence shown here is derived from an EMBL/GenBank/DDBJ whole genome shotgun (WGS) entry which is preliminary data.</text>
</comment>
<keyword evidence="2" id="KW-1185">Reference proteome</keyword>
<proteinExistence type="predicted"/>
<gene>
    <name evidence="1" type="ORF">H4696_009768</name>
</gene>
<sequence>MSRTVADLSPIVAPGDTVYVALLNADGTPTRTGYSAVVGPDGDYTGRAKVTAGRARVETVNRPGRR</sequence>
<name>A0ABR9IHM7_9PSEU</name>
<reference evidence="1 2" key="1">
    <citation type="submission" date="2020-10" db="EMBL/GenBank/DDBJ databases">
        <title>Sequencing the genomes of 1000 actinobacteria strains.</title>
        <authorList>
            <person name="Klenk H.-P."/>
        </authorList>
    </citation>
    <scope>NUCLEOTIDE SEQUENCE [LARGE SCALE GENOMIC DNA]</scope>
    <source>
        <strain evidence="1 2">DSM 44653</strain>
    </source>
</reference>
<organism evidence="1 2">
    <name type="scientific">Amycolatopsis lexingtonensis</name>
    <dbReference type="NCBI Taxonomy" id="218822"/>
    <lineage>
        <taxon>Bacteria</taxon>
        <taxon>Bacillati</taxon>
        <taxon>Actinomycetota</taxon>
        <taxon>Actinomycetes</taxon>
        <taxon>Pseudonocardiales</taxon>
        <taxon>Pseudonocardiaceae</taxon>
        <taxon>Amycolatopsis</taxon>
    </lineage>
</organism>
<dbReference type="Proteomes" id="UP000631670">
    <property type="component" value="Unassembled WGS sequence"/>
</dbReference>
<protein>
    <submittedName>
        <fullName evidence="1">Uncharacterized protein</fullName>
    </submittedName>
</protein>
<dbReference type="RefSeq" id="WP_086855995.1">
    <property type="nucleotide sequence ID" value="NZ_JADBEG010000001.1"/>
</dbReference>
<evidence type="ECO:0000313" key="2">
    <source>
        <dbReference type="Proteomes" id="UP000631670"/>
    </source>
</evidence>